<dbReference type="AlphaFoldDB" id="A0A0A9WP15"/>
<dbReference type="EMBL" id="GBHO01034085">
    <property type="protein sequence ID" value="JAG09519.1"/>
    <property type="molecule type" value="Transcribed_RNA"/>
</dbReference>
<reference evidence="1" key="2">
    <citation type="submission" date="2014-07" db="EMBL/GenBank/DDBJ databases">
        <authorList>
            <person name="Hull J."/>
        </authorList>
    </citation>
    <scope>NUCLEOTIDE SEQUENCE</scope>
</reference>
<name>A0A0A9WP15_LYGHE</name>
<protein>
    <submittedName>
        <fullName evidence="1">Uncharacterized protein</fullName>
    </submittedName>
</protein>
<proteinExistence type="predicted"/>
<accession>A0A0A9WP15</accession>
<organism evidence="1">
    <name type="scientific">Lygus hesperus</name>
    <name type="common">Western plant bug</name>
    <dbReference type="NCBI Taxonomy" id="30085"/>
    <lineage>
        <taxon>Eukaryota</taxon>
        <taxon>Metazoa</taxon>
        <taxon>Ecdysozoa</taxon>
        <taxon>Arthropoda</taxon>
        <taxon>Hexapoda</taxon>
        <taxon>Insecta</taxon>
        <taxon>Pterygota</taxon>
        <taxon>Neoptera</taxon>
        <taxon>Paraneoptera</taxon>
        <taxon>Hemiptera</taxon>
        <taxon>Heteroptera</taxon>
        <taxon>Panheteroptera</taxon>
        <taxon>Cimicomorpha</taxon>
        <taxon>Miridae</taxon>
        <taxon>Mirini</taxon>
        <taxon>Lygus</taxon>
    </lineage>
</organism>
<reference evidence="1" key="1">
    <citation type="journal article" date="2014" name="PLoS ONE">
        <title>Transcriptome-Based Identification of ABC Transporters in the Western Tarnished Plant Bug Lygus hesperus.</title>
        <authorList>
            <person name="Hull J.J."/>
            <person name="Chaney K."/>
            <person name="Geib S.M."/>
            <person name="Fabrick J.A."/>
            <person name="Brent C.S."/>
            <person name="Walsh D."/>
            <person name="Lavine L.C."/>
        </authorList>
    </citation>
    <scope>NUCLEOTIDE SEQUENCE</scope>
</reference>
<sequence length="100" mass="11930">TTRPRLFVASVITTRPKDVRRGRTKMLQRGECRMHLPQGGNRDSSSRGHHWRGIHLYFQGQEVIKKIFFPHNIRHQDTTPWTRQTQIRLRIRLKMESDEG</sequence>
<gene>
    <name evidence="1" type="ORF">CM83_62308</name>
</gene>
<evidence type="ECO:0000313" key="1">
    <source>
        <dbReference type="EMBL" id="JAG09519.1"/>
    </source>
</evidence>
<feature type="non-terminal residue" evidence="1">
    <location>
        <position position="1"/>
    </location>
</feature>